<dbReference type="CDD" id="cd07377">
    <property type="entry name" value="WHTH_GntR"/>
    <property type="match status" value="1"/>
</dbReference>
<evidence type="ECO:0000256" key="1">
    <source>
        <dbReference type="ARBA" id="ARBA00023015"/>
    </source>
</evidence>
<dbReference type="InterPro" id="IPR008920">
    <property type="entry name" value="TF_FadR/GntR_C"/>
</dbReference>
<evidence type="ECO:0000313" key="6">
    <source>
        <dbReference type="Proteomes" id="UP001525968"/>
    </source>
</evidence>
<keyword evidence="2" id="KW-0238">DNA-binding</keyword>
<feature type="domain" description="HTH gntR-type" evidence="4">
    <location>
        <begin position="12"/>
        <end position="80"/>
    </location>
</feature>
<dbReference type="SMART" id="SM00345">
    <property type="entry name" value="HTH_GNTR"/>
    <property type="match status" value="1"/>
</dbReference>
<dbReference type="Gene3D" id="1.10.10.10">
    <property type="entry name" value="Winged helix-like DNA-binding domain superfamily/Winged helix DNA-binding domain"/>
    <property type="match status" value="1"/>
</dbReference>
<dbReference type="Pfam" id="PF07729">
    <property type="entry name" value="FCD"/>
    <property type="match status" value="1"/>
</dbReference>
<dbReference type="PROSITE" id="PS50949">
    <property type="entry name" value="HTH_GNTR"/>
    <property type="match status" value="1"/>
</dbReference>
<keyword evidence="6" id="KW-1185">Reference proteome</keyword>
<dbReference type="PANTHER" id="PTHR43537">
    <property type="entry name" value="TRANSCRIPTIONAL REGULATOR, GNTR FAMILY"/>
    <property type="match status" value="1"/>
</dbReference>
<dbReference type="InterPro" id="IPR036388">
    <property type="entry name" value="WH-like_DNA-bd_sf"/>
</dbReference>
<dbReference type="Pfam" id="PF00392">
    <property type="entry name" value="GntR"/>
    <property type="match status" value="1"/>
</dbReference>
<dbReference type="Proteomes" id="UP001525968">
    <property type="component" value="Unassembled WGS sequence"/>
</dbReference>
<dbReference type="EMBL" id="JAODYH010000007">
    <property type="protein sequence ID" value="MCT9811864.1"/>
    <property type="molecule type" value="Genomic_DNA"/>
</dbReference>
<dbReference type="PANTHER" id="PTHR43537:SF50">
    <property type="entry name" value="TRANSCRIPTIONAL REGULATORY PROTEIN"/>
    <property type="match status" value="1"/>
</dbReference>
<name>A0ABT2PPV7_9BURK</name>
<dbReference type="RefSeq" id="WP_261501114.1">
    <property type="nucleotide sequence ID" value="NZ_JAODYH010000007.1"/>
</dbReference>
<evidence type="ECO:0000259" key="4">
    <source>
        <dbReference type="PROSITE" id="PS50949"/>
    </source>
</evidence>
<proteinExistence type="predicted"/>
<reference evidence="5 6" key="1">
    <citation type="submission" date="2022-09" db="EMBL/GenBank/DDBJ databases">
        <title>Draft genome of isolate Be4.</title>
        <authorList>
            <person name="Sanchez-Castro I."/>
            <person name="Martinez-Rodriguez P."/>
            <person name="Descostes M."/>
            <person name="Merroun M."/>
        </authorList>
    </citation>
    <scope>NUCLEOTIDE SEQUENCE [LARGE SCALE GENOMIC DNA]</scope>
    <source>
        <strain evidence="5 6">Be4</strain>
    </source>
</reference>
<comment type="caution">
    <text evidence="5">The sequence shown here is derived from an EMBL/GenBank/DDBJ whole genome shotgun (WGS) entry which is preliminary data.</text>
</comment>
<sequence length="242" mass="26852">MTDNPKSATTRGSGTLLVADRLRELIVSADLKPGERISERLMCEKMEGVSRTPLREAFKVLAAEGLVTILPNRGAIVTALSMEEIAAAIEVLVGLEALAAERACERITDAQIAEVVQLHAKMEEAFAAGELMPYFRLNQAIHQHIVDAAGNPVLSRIYAVECKRIQRYRYAGNLEPQRWASAVEEHRAMLQALRNRSGAVLREMLREHHHRGWATSSAVLQKDWPAEEVTKRRPSRKSAAVG</sequence>
<dbReference type="InterPro" id="IPR011711">
    <property type="entry name" value="GntR_C"/>
</dbReference>
<dbReference type="SMART" id="SM00895">
    <property type="entry name" value="FCD"/>
    <property type="match status" value="1"/>
</dbReference>
<dbReference type="InterPro" id="IPR000524">
    <property type="entry name" value="Tscrpt_reg_HTH_GntR"/>
</dbReference>
<dbReference type="Gene3D" id="1.20.120.530">
    <property type="entry name" value="GntR ligand-binding domain-like"/>
    <property type="match status" value="1"/>
</dbReference>
<dbReference type="InterPro" id="IPR036390">
    <property type="entry name" value="WH_DNA-bd_sf"/>
</dbReference>
<keyword evidence="1" id="KW-0805">Transcription regulation</keyword>
<evidence type="ECO:0000256" key="3">
    <source>
        <dbReference type="ARBA" id="ARBA00023163"/>
    </source>
</evidence>
<accession>A0ABT2PPV7</accession>
<evidence type="ECO:0000313" key="5">
    <source>
        <dbReference type="EMBL" id="MCT9811864.1"/>
    </source>
</evidence>
<gene>
    <name evidence="5" type="ORF">N0K08_14560</name>
</gene>
<dbReference type="SUPFAM" id="SSF46785">
    <property type="entry name" value="Winged helix' DNA-binding domain"/>
    <property type="match status" value="1"/>
</dbReference>
<organism evidence="5 6">
    <name type="scientific">Acidovorax bellezanensis</name>
    <dbReference type="NCBI Taxonomy" id="2976702"/>
    <lineage>
        <taxon>Bacteria</taxon>
        <taxon>Pseudomonadati</taxon>
        <taxon>Pseudomonadota</taxon>
        <taxon>Betaproteobacteria</taxon>
        <taxon>Burkholderiales</taxon>
        <taxon>Comamonadaceae</taxon>
        <taxon>Acidovorax</taxon>
    </lineage>
</organism>
<evidence type="ECO:0000256" key="2">
    <source>
        <dbReference type="ARBA" id="ARBA00023125"/>
    </source>
</evidence>
<dbReference type="SUPFAM" id="SSF48008">
    <property type="entry name" value="GntR ligand-binding domain-like"/>
    <property type="match status" value="1"/>
</dbReference>
<keyword evidence="3" id="KW-0804">Transcription</keyword>
<protein>
    <submittedName>
        <fullName evidence="5">GntR family transcriptional regulator</fullName>
    </submittedName>
</protein>